<feature type="coiled-coil region" evidence="1">
    <location>
        <begin position="36"/>
        <end position="91"/>
    </location>
</feature>
<comment type="caution">
    <text evidence="2">The sequence shown here is derived from an EMBL/GenBank/DDBJ whole genome shotgun (WGS) entry which is preliminary data.</text>
</comment>
<feature type="non-terminal residue" evidence="2">
    <location>
        <position position="113"/>
    </location>
</feature>
<evidence type="ECO:0000256" key="1">
    <source>
        <dbReference type="SAM" id="Coils"/>
    </source>
</evidence>
<keyword evidence="3" id="KW-1185">Reference proteome</keyword>
<dbReference type="VEuPathDB" id="TriTrypDB:TM35_000461140"/>
<dbReference type="EMBL" id="NBCO01000046">
    <property type="protein sequence ID" value="ORC84295.1"/>
    <property type="molecule type" value="Genomic_DNA"/>
</dbReference>
<dbReference type="RefSeq" id="XP_028878361.1">
    <property type="nucleotide sequence ID" value="XM_029030293.1"/>
</dbReference>
<dbReference type="OrthoDB" id="246282at2759"/>
<evidence type="ECO:0000313" key="3">
    <source>
        <dbReference type="Proteomes" id="UP000192257"/>
    </source>
</evidence>
<sequence>MMRFLEGARILRQFDAEIDARQQFLQNEIQHQRKLSEENTEELSKKEAMYQQLQKASLALTRQVRSLDNENDRMRDRIEELHTAIQKALSRIPSRYVRREEEKEERGGVGDVD</sequence>
<dbReference type="AlphaFoldDB" id="A0A1X0NHT5"/>
<reference evidence="2 3" key="1">
    <citation type="submission" date="2017-03" db="EMBL/GenBank/DDBJ databases">
        <title>An alternative strategy for trypanosome survival in the mammalian bloodstream revealed through genome and transcriptome analysis of the ubiquitous bovine parasite Trypanosoma (Megatrypanum) theileri.</title>
        <authorList>
            <person name="Kelly S."/>
            <person name="Ivens A."/>
            <person name="Mott A."/>
            <person name="O'Neill E."/>
            <person name="Emms D."/>
            <person name="Macleod O."/>
            <person name="Voorheis P."/>
            <person name="Matthews J."/>
            <person name="Matthews K."/>
            <person name="Carrington M."/>
        </authorList>
    </citation>
    <scope>NUCLEOTIDE SEQUENCE [LARGE SCALE GENOMIC DNA]</scope>
    <source>
        <strain evidence="2">Edinburgh</strain>
    </source>
</reference>
<name>A0A1X0NHT5_9TRYP</name>
<keyword evidence="1" id="KW-0175">Coiled coil</keyword>
<dbReference type="GeneID" id="39990073"/>
<dbReference type="Proteomes" id="UP000192257">
    <property type="component" value="Unassembled WGS sequence"/>
</dbReference>
<accession>A0A1X0NHT5</accession>
<protein>
    <submittedName>
        <fullName evidence="2">Uncharacterized protein</fullName>
    </submittedName>
</protein>
<organism evidence="2 3">
    <name type="scientific">Trypanosoma theileri</name>
    <dbReference type="NCBI Taxonomy" id="67003"/>
    <lineage>
        <taxon>Eukaryota</taxon>
        <taxon>Discoba</taxon>
        <taxon>Euglenozoa</taxon>
        <taxon>Kinetoplastea</taxon>
        <taxon>Metakinetoplastina</taxon>
        <taxon>Trypanosomatida</taxon>
        <taxon>Trypanosomatidae</taxon>
        <taxon>Trypanosoma</taxon>
    </lineage>
</organism>
<gene>
    <name evidence="2" type="ORF">TM35_000461140</name>
</gene>
<evidence type="ECO:0000313" key="2">
    <source>
        <dbReference type="EMBL" id="ORC84295.1"/>
    </source>
</evidence>
<proteinExistence type="predicted"/>